<comment type="caution">
    <text evidence="1">The sequence shown here is derived from an EMBL/GenBank/DDBJ whole genome shotgun (WGS) entry which is preliminary data.</text>
</comment>
<dbReference type="Proteomes" id="UP001152172">
    <property type="component" value="Unassembled WGS sequence"/>
</dbReference>
<gene>
    <name evidence="1" type="ORF">M9R61_00555</name>
</gene>
<proteinExistence type="predicted"/>
<organism evidence="1 2">
    <name type="scientific">Psychrobacillus psychrodurans</name>
    <dbReference type="NCBI Taxonomy" id="126157"/>
    <lineage>
        <taxon>Bacteria</taxon>
        <taxon>Bacillati</taxon>
        <taxon>Bacillota</taxon>
        <taxon>Bacilli</taxon>
        <taxon>Bacillales</taxon>
        <taxon>Bacillaceae</taxon>
        <taxon>Psychrobacillus</taxon>
    </lineage>
</organism>
<dbReference type="AlphaFoldDB" id="A0A9X3L5R4"/>
<evidence type="ECO:0000313" key="1">
    <source>
        <dbReference type="EMBL" id="MCZ8531830.1"/>
    </source>
</evidence>
<sequence length="116" mass="13534">MSDLVRETMQSYNEYITALPLGCQEIADLLREDKIVEATKRILQFSEGMGWIIDANHLIAVNGIENILEPEKIHEFLQEVNDGLEIQDFIIIADMFEYEIRPYFEDSSLYEISEMQ</sequence>
<name>A0A9X3L5R4_9BACI</name>
<dbReference type="RefSeq" id="WP_269920524.1">
    <property type="nucleotide sequence ID" value="NZ_JAMKBI010000001.1"/>
</dbReference>
<protein>
    <submittedName>
        <fullName evidence="1">Uncharacterized protein</fullName>
    </submittedName>
</protein>
<accession>A0A9X3L5R4</accession>
<evidence type="ECO:0000313" key="2">
    <source>
        <dbReference type="Proteomes" id="UP001152172"/>
    </source>
</evidence>
<keyword evidence="2" id="KW-1185">Reference proteome</keyword>
<dbReference type="EMBL" id="JAMKBI010000001">
    <property type="protein sequence ID" value="MCZ8531830.1"/>
    <property type="molecule type" value="Genomic_DNA"/>
</dbReference>
<reference evidence="1" key="1">
    <citation type="submission" date="2022-05" db="EMBL/GenBank/DDBJ databases">
        <authorList>
            <person name="Colautti A."/>
            <person name="Iacumin L."/>
        </authorList>
    </citation>
    <scope>NUCLEOTIDE SEQUENCE</scope>
    <source>
        <strain evidence="1">DSM 30747</strain>
    </source>
</reference>